<organism evidence="7 8">
    <name type="scientific">Fontibacillus panacisegetis</name>
    <dbReference type="NCBI Taxonomy" id="670482"/>
    <lineage>
        <taxon>Bacteria</taxon>
        <taxon>Bacillati</taxon>
        <taxon>Bacillota</taxon>
        <taxon>Bacilli</taxon>
        <taxon>Bacillales</taxon>
        <taxon>Paenibacillaceae</taxon>
        <taxon>Fontibacillus</taxon>
    </lineage>
</organism>
<protein>
    <submittedName>
        <fullName evidence="7">Multiple sugar transport system substrate-binding protein</fullName>
    </submittedName>
</protein>
<dbReference type="Proteomes" id="UP000198972">
    <property type="component" value="Unassembled WGS sequence"/>
</dbReference>
<evidence type="ECO:0000313" key="7">
    <source>
        <dbReference type="EMBL" id="SDG51786.1"/>
    </source>
</evidence>
<dbReference type="InterPro" id="IPR050490">
    <property type="entry name" value="Bact_solute-bd_prot1"/>
</dbReference>
<feature type="compositionally biased region" description="Basic and acidic residues" evidence="5">
    <location>
        <begin position="451"/>
        <end position="464"/>
    </location>
</feature>
<feature type="chain" id="PRO_5038948110" evidence="6">
    <location>
        <begin position="22"/>
        <end position="486"/>
    </location>
</feature>
<reference evidence="7 8" key="1">
    <citation type="submission" date="2016-10" db="EMBL/GenBank/DDBJ databases">
        <authorList>
            <person name="de Groot N.N."/>
        </authorList>
    </citation>
    <scope>NUCLEOTIDE SEQUENCE [LARGE SCALE GENOMIC DNA]</scope>
    <source>
        <strain evidence="7 8">DSM 28129</strain>
    </source>
</reference>
<comment type="subcellular location">
    <subcellularLocation>
        <location evidence="1">Cell envelope</location>
    </subcellularLocation>
</comment>
<dbReference type="STRING" id="670482.SAMN04488542_1529"/>
<dbReference type="RefSeq" id="WP_091236408.1">
    <property type="nucleotide sequence ID" value="NZ_FNBG01000052.1"/>
</dbReference>
<dbReference type="SUPFAM" id="SSF53850">
    <property type="entry name" value="Periplasmic binding protein-like II"/>
    <property type="match status" value="1"/>
</dbReference>
<name>A0A1G7UWC0_9BACL</name>
<dbReference type="AlphaFoldDB" id="A0A1G7UWC0"/>
<feature type="signal peptide" evidence="6">
    <location>
        <begin position="1"/>
        <end position="21"/>
    </location>
</feature>
<keyword evidence="4 6" id="KW-0732">Signal</keyword>
<evidence type="ECO:0000256" key="5">
    <source>
        <dbReference type="SAM" id="MobiDB-lite"/>
    </source>
</evidence>
<dbReference type="InterPro" id="IPR006059">
    <property type="entry name" value="SBP"/>
</dbReference>
<dbReference type="PANTHER" id="PTHR43649">
    <property type="entry name" value="ARABINOSE-BINDING PROTEIN-RELATED"/>
    <property type="match status" value="1"/>
</dbReference>
<keyword evidence="3" id="KW-0813">Transport</keyword>
<evidence type="ECO:0000256" key="2">
    <source>
        <dbReference type="ARBA" id="ARBA00008520"/>
    </source>
</evidence>
<accession>A0A1G7UWC0</accession>
<comment type="similarity">
    <text evidence="2">Belongs to the bacterial solute-binding protein 1 family.</text>
</comment>
<keyword evidence="8" id="KW-1185">Reference proteome</keyword>
<evidence type="ECO:0000256" key="1">
    <source>
        <dbReference type="ARBA" id="ARBA00004196"/>
    </source>
</evidence>
<evidence type="ECO:0000256" key="3">
    <source>
        <dbReference type="ARBA" id="ARBA00022448"/>
    </source>
</evidence>
<evidence type="ECO:0000256" key="6">
    <source>
        <dbReference type="SAM" id="SignalP"/>
    </source>
</evidence>
<dbReference type="Pfam" id="PF01547">
    <property type="entry name" value="SBP_bac_1"/>
    <property type="match status" value="1"/>
</dbReference>
<dbReference type="Gene3D" id="3.40.190.10">
    <property type="entry name" value="Periplasmic binding protein-like II"/>
    <property type="match status" value="1"/>
</dbReference>
<gene>
    <name evidence="7" type="ORF">SAMN04488542_1529</name>
</gene>
<keyword evidence="7" id="KW-0762">Sugar transport</keyword>
<proteinExistence type="inferred from homology"/>
<feature type="region of interest" description="Disordered" evidence="5">
    <location>
        <begin position="451"/>
        <end position="486"/>
    </location>
</feature>
<dbReference type="PANTHER" id="PTHR43649:SF31">
    <property type="entry name" value="SN-GLYCEROL-3-PHOSPHATE-BINDING PERIPLASMIC PROTEIN UGPB"/>
    <property type="match status" value="1"/>
</dbReference>
<evidence type="ECO:0000313" key="8">
    <source>
        <dbReference type="Proteomes" id="UP000198972"/>
    </source>
</evidence>
<dbReference type="PROSITE" id="PS51257">
    <property type="entry name" value="PROKAR_LIPOPROTEIN"/>
    <property type="match status" value="1"/>
</dbReference>
<dbReference type="EMBL" id="FNBG01000052">
    <property type="protein sequence ID" value="SDG51786.1"/>
    <property type="molecule type" value="Genomic_DNA"/>
</dbReference>
<evidence type="ECO:0000256" key="4">
    <source>
        <dbReference type="ARBA" id="ARBA00022729"/>
    </source>
</evidence>
<dbReference type="OrthoDB" id="2675752at2"/>
<dbReference type="GO" id="GO:0030313">
    <property type="term" value="C:cell envelope"/>
    <property type="evidence" value="ECO:0007669"/>
    <property type="project" value="UniProtKB-SubCell"/>
</dbReference>
<sequence length="486" mass="54568">MRRKGLHKLALLTLCSGLLLAGCTGGPAKKVEQQSSIKVMYHDESYFFQQYGDLFTMKHPNINIEVVSTQGLYRSGNGETDYEKAFKELVEKEQPDVLMLNTGNFETFASEGKLQEIDTLIGRDKYDTETIYPGLLDLLKEKGEGKLYGLSPSFYGTVIYYNADLFEKYGVEIPHDGMTWQEIMDTARRFPTEGDEKTRVYGYGNQYGGMTLDNLASQISRTQGLQLINADTMKLTLNTDSWKQVYKLALDGIESNAIYNPKSGFTGGTMEEYYQSQPFLMGRMAMTVESSYLLQNMKEAKNSIKDYKPFKIGMAAGPVDPALPDKTRDLYFNEVFSIRANSPNVDAAWEFIKFINGEEYAKVKSRTMNNGLLSRMGFSKEFDGQSLDVFYKLKPVADDSNRNMDKIPSDFYAQYQPIVDRELGLVKDKSKSLDEALKTIQDEAQVALDKAVKDQAEKKQKGDSGEESAGSSNQDGASAEVITITK</sequence>